<organism evidence="2 3">
    <name type="scientific">Thalassotalea euphylliae</name>
    <dbReference type="NCBI Taxonomy" id="1655234"/>
    <lineage>
        <taxon>Bacteria</taxon>
        <taxon>Pseudomonadati</taxon>
        <taxon>Pseudomonadota</taxon>
        <taxon>Gammaproteobacteria</taxon>
        <taxon>Alteromonadales</taxon>
        <taxon>Colwelliaceae</taxon>
        <taxon>Thalassotalea</taxon>
    </lineage>
</organism>
<gene>
    <name evidence="2" type="ORF">DXX93_09315</name>
</gene>
<dbReference type="Proteomes" id="UP000256478">
    <property type="component" value="Unassembled WGS sequence"/>
</dbReference>
<reference evidence="2 3" key="1">
    <citation type="submission" date="2018-08" db="EMBL/GenBank/DDBJ databases">
        <title>Thalassotalea euphylliae genome.</title>
        <authorList>
            <person name="Summers S."/>
            <person name="Rice S.A."/>
            <person name="Freckelton M.L."/>
            <person name="Nedved B.T."/>
            <person name="Hadfield M.G."/>
        </authorList>
    </citation>
    <scope>NUCLEOTIDE SEQUENCE [LARGE SCALE GENOMIC DNA]</scope>
    <source>
        <strain evidence="2 3">H1</strain>
    </source>
</reference>
<comment type="caution">
    <text evidence="2">The sequence shown here is derived from an EMBL/GenBank/DDBJ whole genome shotgun (WGS) entry which is preliminary data.</text>
</comment>
<dbReference type="Gene3D" id="3.10.450.50">
    <property type="match status" value="1"/>
</dbReference>
<sequence>MTNNLCPCGSAKQFEHCCQVIIRGEKKAKNAEQLMRSRYSAYAKAEAQYLFDTYATPSQQDLSVKDIADWAQENTWLRLTVHRHDPLSTPAQVEFSAFYLNQDRVYEMRECSNFVVEQGSWCYLDGDIIKHEEVALVKRNDACPCLSGKKYKKCCGR</sequence>
<dbReference type="AlphaFoldDB" id="A0A3E0TQF7"/>
<name>A0A3E0TQF7_9GAMM</name>
<dbReference type="InterPro" id="IPR004027">
    <property type="entry name" value="SEC_C_motif"/>
</dbReference>
<dbReference type="SUPFAM" id="SSF54427">
    <property type="entry name" value="NTF2-like"/>
    <property type="match status" value="1"/>
</dbReference>
<evidence type="ECO:0000313" key="2">
    <source>
        <dbReference type="EMBL" id="REL26754.1"/>
    </source>
</evidence>
<dbReference type="EMBL" id="QUOU01000001">
    <property type="protein sequence ID" value="REL26754.1"/>
    <property type="molecule type" value="Genomic_DNA"/>
</dbReference>
<dbReference type="Pfam" id="PF02810">
    <property type="entry name" value="SEC-C"/>
    <property type="match status" value="2"/>
</dbReference>
<dbReference type="PANTHER" id="PTHR33747:SF1">
    <property type="entry name" value="ADENYLATE CYCLASE-ASSOCIATED CAP C-TERMINAL DOMAIN-CONTAINING PROTEIN"/>
    <property type="match status" value="1"/>
</dbReference>
<accession>A0A3E0TQF7</accession>
<dbReference type="Pfam" id="PF17775">
    <property type="entry name" value="YchJ_M-like"/>
    <property type="match status" value="1"/>
</dbReference>
<feature type="domain" description="YchJ-like middle NTF2-like" evidence="1">
    <location>
        <begin position="30"/>
        <end position="126"/>
    </location>
</feature>
<dbReference type="SUPFAM" id="SSF103642">
    <property type="entry name" value="Sec-C motif"/>
    <property type="match status" value="1"/>
</dbReference>
<dbReference type="InterPro" id="IPR032710">
    <property type="entry name" value="NTF2-like_dom_sf"/>
</dbReference>
<evidence type="ECO:0000313" key="3">
    <source>
        <dbReference type="Proteomes" id="UP000256478"/>
    </source>
</evidence>
<dbReference type="RefSeq" id="WP_116007863.1">
    <property type="nucleotide sequence ID" value="NZ_QUOU01000001.1"/>
</dbReference>
<dbReference type="InterPro" id="IPR048469">
    <property type="entry name" value="YchJ-like_M"/>
</dbReference>
<protein>
    <submittedName>
        <fullName evidence="2">SecC motif-containing protein</fullName>
    </submittedName>
</protein>
<dbReference type="OrthoDB" id="21421at2"/>
<evidence type="ECO:0000259" key="1">
    <source>
        <dbReference type="Pfam" id="PF17775"/>
    </source>
</evidence>
<proteinExistence type="predicted"/>
<dbReference type="PANTHER" id="PTHR33747">
    <property type="entry name" value="UPF0225 PROTEIN SCO1677"/>
    <property type="match status" value="1"/>
</dbReference>